<dbReference type="InterPro" id="IPR036397">
    <property type="entry name" value="RNaseH_sf"/>
</dbReference>
<dbReference type="GO" id="GO:0003723">
    <property type="term" value="F:RNA binding"/>
    <property type="evidence" value="ECO:0007669"/>
    <property type="project" value="UniProtKB-UniRule"/>
</dbReference>
<keyword evidence="10 13" id="KW-0238">DNA-binding</keyword>
<dbReference type="PROSITE" id="PS51749">
    <property type="entry name" value="HNH_CAS9"/>
    <property type="match status" value="1"/>
</dbReference>
<evidence type="ECO:0000259" key="15">
    <source>
        <dbReference type="PROSITE" id="PS51749"/>
    </source>
</evidence>
<evidence type="ECO:0000256" key="13">
    <source>
        <dbReference type="HAMAP-Rule" id="MF_01480"/>
    </source>
</evidence>
<name>A0A1I0DP26_9FIRM</name>
<keyword evidence="17" id="KW-1185">Reference proteome</keyword>
<dbReference type="Pfam" id="PF13395">
    <property type="entry name" value="HNH_4"/>
    <property type="match status" value="1"/>
</dbReference>
<proteinExistence type="inferred from homology"/>
<evidence type="ECO:0000256" key="11">
    <source>
        <dbReference type="ARBA" id="ARBA00023211"/>
    </source>
</evidence>
<evidence type="ECO:0000256" key="3">
    <source>
        <dbReference type="ARBA" id="ARBA00022722"/>
    </source>
</evidence>
<dbReference type="InterPro" id="IPR040656">
    <property type="entry name" value="Cas9_WED_dom"/>
</dbReference>
<sequence>MSRLVLGIDIGVTSIGYGLIDLETGNFVDYGVRLFKEATAKNNEDRRNKRGSRRLISRRKNRLEDMRNLLKRLGVFSDDYKDLNNPYEIRCRGLEEKLNNQELTCALMHIVKHRGSSLEVAEGENNGNEKGTKVILSQNSLELKIDEYVCKVQLKRLKEQGILRGIKNNFKTKDYIKEAEKILSNQSIDEDGKKAIISLIERRRHFSEGPGSKKSPTLYGRFFYDEYGQLQEIDLIKKMRGKCSLYPDEYRAPKQSFSAELFNFLNDLNNLSIEGEKLTEKDKQNLINIILKKGNITVKGLAKELGVSLEKISGYRINTKRQPLLTEFKGYKVLKKIFDKAGKSELLMETMLLDDIISILVETKIIEERIERIRNLNSNFSNELLDDLANITTISGYHSLSFKAIRELNEEMLKTSMNQMQIIHQNKLYHQKIGKYKGRKNIECDENAILSPVAKRAQREAFKVINKIRKEYGELDSIVIEMTRAKNSKEEKDNIKNRQKRFEQENKEVDKLLLEANYDPDKINAKTKTKIRLYMQQNGKSAYCQNNLELPLIIRDPNAYEIDHIIPLSISLDDSLANKVLVTHLENQEKGNSTPVEAFLKGKFSKGSLEKYRAYVYTNNQFYGKKKDYLLYDKDITKYSNAKEFINRNLVDTSYACRVVLNTLTDYFRDNDIPTKVHTVKGQATNAFRKRIKLDKDRDLDYSHHAIDALIVASIKKLGLLNTLLSKYDLDDLYNSDTGEIIKVEDDEKYLDSKYIEYISNLKNVKVIKFSHKIDTKPNRQIADETIYSTRIIEGNERLIKKYSNIYDPKFNHLTEDILNGEEDIYLMKRHDYQTFEKIKAIILNHYEMFKNDSKYYSKNKKGEIELKGENPLTEYKEEHGFITKYSKKGNGPNITSIKYDSENLGNHISITDNYQITENNQKKVVLLQLAPYRSDIWLDKDKYKMVTVRYSDIKYNKSKNNYYIDQNWYKEQKEIKKISDEAVFIASFHHDELIGIAKKKGSKYIDPRNESEHDGVNVEILKFTATNNDKKNMIEVKPIDYYCSKQLMPSIGTFVKVEKYATDVLGNLYKVTNNHLKLEF</sequence>
<dbReference type="AlphaFoldDB" id="A0A1I0DP26"/>
<dbReference type="RefSeq" id="WP_092352979.1">
    <property type="nucleotide sequence ID" value="NZ_FOIN01000007.1"/>
</dbReference>
<dbReference type="GO" id="GO:0046872">
    <property type="term" value="F:metal ion binding"/>
    <property type="evidence" value="ECO:0007669"/>
    <property type="project" value="UniProtKB-UniRule"/>
</dbReference>
<dbReference type="InterPro" id="IPR003615">
    <property type="entry name" value="HNH_nuc"/>
</dbReference>
<dbReference type="GO" id="GO:0016787">
    <property type="term" value="F:hydrolase activity"/>
    <property type="evidence" value="ECO:0007669"/>
    <property type="project" value="UniProtKB-KW"/>
</dbReference>
<dbReference type="HAMAP" id="MF_01480">
    <property type="entry name" value="Cas9"/>
    <property type="match status" value="1"/>
</dbReference>
<keyword evidence="3 13" id="KW-0540">Nuclease</keyword>
<dbReference type="Pfam" id="PF22702">
    <property type="entry name" value="Cas9_RuvC"/>
    <property type="match status" value="1"/>
</dbReference>
<comment type="caution">
    <text evidence="13">Lacks conserved residue(s) required for the propagation of feature annotation.</text>
</comment>
<comment type="function">
    <text evidence="13">CRISPR (clustered regularly interspaced short palindromic repeat) is an adaptive immune system that provides protection against mobile genetic elements (viruses, transposable elements and conjugative plasmids). CRISPR clusters contain spacers, sequences complementary to antecedent mobile elements, and target invading nucleic acids. CRISPR clusters are transcribed and processed into CRISPR RNA (crRNA). In type II CRISPR systems correct processing of pre-crRNA requires a trans-encoded small RNA (tracrRNA), endogenous ribonuclease 3 (rnc) and this protein. The tracrRNA serves as a guide for ribonuclease 3-aided processing of pre-crRNA. Subsequently Cas9/crRNA/tracrRNA endonucleolytically cleaves linear or circular dsDNA target complementary to the spacer; Cas9 is inactive in the absence of the 2 guide RNAs (gRNA). Cas9 recognizes the protospacer adjacent motif (PAM) in the CRISPR repeat sequences to help distinguish self versus nonself, as targets within the bacterial CRISPR locus do not have PAMs. PAM recognition is also required for catalytic activity.</text>
</comment>
<comment type="similarity">
    <text evidence="2">Belongs to the CRISPR-associated protein Cas9 family. Subtype II-A subfamily.</text>
</comment>
<comment type="subunit">
    <text evidence="12 13">Monomer. Binds crRNA and tracrRNA.</text>
</comment>
<comment type="cofactor">
    <cofactor evidence="1">
        <name>Mg(2+)</name>
        <dbReference type="ChEBI" id="CHEBI:18420"/>
    </cofactor>
</comment>
<evidence type="ECO:0000256" key="8">
    <source>
        <dbReference type="ARBA" id="ARBA00022884"/>
    </source>
</evidence>
<comment type="domain">
    <text evidence="13">Has 2 endonuclease domains. The discontinuous RuvC-like domain cleaves the target DNA noncomplementary to crRNA while the HNH nuclease domain cleaves the target DNA complementary to crRNA.</text>
</comment>
<keyword evidence="5 13" id="KW-0255">Endonuclease</keyword>
<dbReference type="InterPro" id="IPR040555">
    <property type="entry name" value="Cas9_PI2"/>
</dbReference>
<reference evidence="17" key="1">
    <citation type="submission" date="2016-10" db="EMBL/GenBank/DDBJ databases">
        <authorList>
            <person name="Varghese N."/>
            <person name="Submissions S."/>
        </authorList>
    </citation>
    <scope>NUCLEOTIDE SEQUENCE [LARGE SCALE GENOMIC DNA]</scope>
    <source>
        <strain evidence="17">DSM 1551</strain>
    </source>
</reference>
<dbReference type="Pfam" id="PF18070">
    <property type="entry name" value="Cas9_PI2"/>
    <property type="match status" value="1"/>
</dbReference>
<dbReference type="GeneID" id="78287949"/>
<evidence type="ECO:0000256" key="12">
    <source>
        <dbReference type="ARBA" id="ARBA00046380"/>
    </source>
</evidence>
<keyword evidence="6 13" id="KW-0378">Hydrolase</keyword>
<dbReference type="GO" id="GO:0043571">
    <property type="term" value="P:maintenance of CRISPR repeat elements"/>
    <property type="evidence" value="ECO:0007669"/>
    <property type="project" value="UniProtKB-UniRule"/>
</dbReference>
<evidence type="ECO:0000256" key="4">
    <source>
        <dbReference type="ARBA" id="ARBA00022723"/>
    </source>
</evidence>
<evidence type="ECO:0000313" key="16">
    <source>
        <dbReference type="EMBL" id="SET34279.1"/>
    </source>
</evidence>
<dbReference type="EC" id="3.1.-.-" evidence="13"/>
<feature type="coiled-coil region" evidence="14">
    <location>
        <begin position="485"/>
        <end position="515"/>
    </location>
</feature>
<keyword evidence="9 13" id="KW-0051">Antiviral defense</keyword>
<dbReference type="InterPro" id="IPR033114">
    <property type="entry name" value="HNH_CAS9"/>
</dbReference>
<keyword evidence="14" id="KW-0175">Coiled coil</keyword>
<dbReference type="EMBL" id="FOIN01000007">
    <property type="protein sequence ID" value="SET34279.1"/>
    <property type="molecule type" value="Genomic_DNA"/>
</dbReference>
<evidence type="ECO:0000256" key="9">
    <source>
        <dbReference type="ARBA" id="ARBA00023118"/>
    </source>
</evidence>
<dbReference type="Gene3D" id="3.30.420.10">
    <property type="entry name" value="Ribonuclease H-like superfamily/Ribonuclease H"/>
    <property type="match status" value="3"/>
</dbReference>
<evidence type="ECO:0000256" key="14">
    <source>
        <dbReference type="SAM" id="Coils"/>
    </source>
</evidence>
<evidence type="ECO:0000256" key="10">
    <source>
        <dbReference type="ARBA" id="ARBA00023125"/>
    </source>
</evidence>
<dbReference type="InterPro" id="IPR040619">
    <property type="entry name" value="Cas9_alpha-helical_lobe"/>
</dbReference>
<keyword evidence="11" id="KW-0464">Manganese</keyword>
<keyword evidence="8 13" id="KW-0694">RNA-binding</keyword>
<dbReference type="GO" id="GO:0004519">
    <property type="term" value="F:endonuclease activity"/>
    <property type="evidence" value="ECO:0007669"/>
    <property type="project" value="UniProtKB-UniRule"/>
</dbReference>
<protein>
    <recommendedName>
        <fullName evidence="13">CRISPR-associated endonuclease Cas9</fullName>
        <ecNumber evidence="13">3.1.-.-</ecNumber>
    </recommendedName>
</protein>
<dbReference type="NCBIfam" id="TIGR01865">
    <property type="entry name" value="cas_Csn1"/>
    <property type="match status" value="1"/>
</dbReference>
<dbReference type="InterPro" id="IPR055228">
    <property type="entry name" value="Cas9_RuvC"/>
</dbReference>
<feature type="domain" description="HNH Cas9-type" evidence="15">
    <location>
        <begin position="488"/>
        <end position="650"/>
    </location>
</feature>
<evidence type="ECO:0000256" key="5">
    <source>
        <dbReference type="ARBA" id="ARBA00022759"/>
    </source>
</evidence>
<dbReference type="Pfam" id="PF18470">
    <property type="entry name" value="Cas9_a"/>
    <property type="match status" value="1"/>
</dbReference>
<evidence type="ECO:0000256" key="7">
    <source>
        <dbReference type="ARBA" id="ARBA00022842"/>
    </source>
</evidence>
<keyword evidence="4" id="KW-0479">Metal-binding</keyword>
<organism evidence="16 17">
    <name type="scientific">Thomasclavelia cocleata</name>
    <dbReference type="NCBI Taxonomy" id="69824"/>
    <lineage>
        <taxon>Bacteria</taxon>
        <taxon>Bacillati</taxon>
        <taxon>Bacillota</taxon>
        <taxon>Erysipelotrichia</taxon>
        <taxon>Erysipelotrichales</taxon>
        <taxon>Coprobacillaceae</taxon>
        <taxon>Thomasclavelia</taxon>
    </lineage>
</organism>
<dbReference type="InterPro" id="IPR028629">
    <property type="entry name" value="Cas9"/>
</dbReference>
<evidence type="ECO:0000256" key="6">
    <source>
        <dbReference type="ARBA" id="ARBA00022801"/>
    </source>
</evidence>
<dbReference type="Proteomes" id="UP000198558">
    <property type="component" value="Unassembled WGS sequence"/>
</dbReference>
<accession>A0A1I0DP26</accession>
<feature type="active site" description="Proton acceptor for HNH nuclease domain" evidence="13">
    <location>
        <position position="564"/>
    </location>
</feature>
<evidence type="ECO:0000256" key="1">
    <source>
        <dbReference type="ARBA" id="ARBA00001946"/>
    </source>
</evidence>
<dbReference type="GO" id="GO:0003677">
    <property type="term" value="F:DNA binding"/>
    <property type="evidence" value="ECO:0007669"/>
    <property type="project" value="UniProtKB-UniRule"/>
</dbReference>
<feature type="active site" description="For RuvC-like nuclease domain" evidence="13">
    <location>
        <position position="9"/>
    </location>
</feature>
<gene>
    <name evidence="13" type="primary">cas9</name>
    <name evidence="16" type="ORF">SAMN04489758_10713</name>
</gene>
<evidence type="ECO:0000256" key="2">
    <source>
        <dbReference type="ARBA" id="ARBA00005244"/>
    </source>
</evidence>
<evidence type="ECO:0000313" key="17">
    <source>
        <dbReference type="Proteomes" id="UP000198558"/>
    </source>
</evidence>
<dbReference type="GO" id="GO:0051607">
    <property type="term" value="P:defense response to virus"/>
    <property type="evidence" value="ECO:0007669"/>
    <property type="project" value="UniProtKB-UniRule"/>
</dbReference>
<keyword evidence="7" id="KW-0460">Magnesium</keyword>
<comment type="similarity">
    <text evidence="13">Belongs to the CRISPR-associated Cas9 family.</text>
</comment>
<dbReference type="Pfam" id="PF18061">
    <property type="entry name" value="CRISPR_Cas9_WED"/>
    <property type="match status" value="1"/>
</dbReference>
<dbReference type="OrthoDB" id="9757607at2"/>